<evidence type="ECO:0000313" key="4">
    <source>
        <dbReference type="EMBL" id="MDZ8118127.1"/>
    </source>
</evidence>
<comment type="caution">
    <text evidence="4">The sequence shown here is derived from an EMBL/GenBank/DDBJ whole genome shotgun (WGS) entry which is preliminary data.</text>
</comment>
<keyword evidence="2" id="KW-0456">Lyase</keyword>
<organism evidence="4 5">
    <name type="scientific">Pontiella agarivorans</name>
    <dbReference type="NCBI Taxonomy" id="3038953"/>
    <lineage>
        <taxon>Bacteria</taxon>
        <taxon>Pseudomonadati</taxon>
        <taxon>Kiritimatiellota</taxon>
        <taxon>Kiritimatiellia</taxon>
        <taxon>Kiritimatiellales</taxon>
        <taxon>Pontiellaceae</taxon>
        <taxon>Pontiella</taxon>
    </lineage>
</organism>
<dbReference type="SUPFAM" id="SSF52540">
    <property type="entry name" value="P-loop containing nucleoside triphosphate hydrolases"/>
    <property type="match status" value="1"/>
</dbReference>
<accession>A0ABU5MVH1</accession>
<protein>
    <submittedName>
        <fullName evidence="4">Dihydrodipicolinate synthase family protein</fullName>
    </submittedName>
</protein>
<comment type="similarity">
    <text evidence="1">Belongs to the DapA family.</text>
</comment>
<name>A0ABU5MVH1_9BACT</name>
<sequence length="498" mass="55935">MHKNKTHIAVKNGTHHAAEKIVAELLMREFAQDDSVLVAIGGPGGTGKSTFARVLADGLPDAVILRLDDYKTSRVLRAEKQVFGPHPEANKLDLMQEHFAEIKAGRTFQKPVYDSPTGEARQTEAFVPRQFNLLDGEVSTYPAFREQVDFSIFIDSDWKTQLATRIDRDIETRGYDREKAIATFLQSNLREFSEYGAESKKWADLHLYCDEDYHLEIESVSDTVFLQHHDLFDSDYAEVGLKGLVVPVLTPFSENWKIDERAFIRHLEFLAQHGVHRIMVNGTTAEFFSLLPEERKQLLKLARRYFPGMIIQHAGGTGLEQNKTEVRWANDFGADAVAVLPPIYPSGLPEAGIIQYFQALEAEADVPFLLYNFPKHTGNGITPKILREVPHYGLKDSARNFELMEHTPNYFVGSSTTVFEPVQQGAAGFVSATANVRPELYAAFEMLLVDAKVEEAAVMQQEVKAYSARFSAGGIPMLKESLARKLDGYPTRVRAPLI</sequence>
<dbReference type="InterPro" id="IPR006083">
    <property type="entry name" value="PRK/URK"/>
</dbReference>
<dbReference type="SUPFAM" id="SSF51569">
    <property type="entry name" value="Aldolase"/>
    <property type="match status" value="1"/>
</dbReference>
<feature type="domain" description="Phosphoribulokinase/uridine kinase" evidence="3">
    <location>
        <begin position="38"/>
        <end position="205"/>
    </location>
</feature>
<dbReference type="Pfam" id="PF00485">
    <property type="entry name" value="PRK"/>
    <property type="match status" value="1"/>
</dbReference>
<dbReference type="SMART" id="SM01130">
    <property type="entry name" value="DHDPS"/>
    <property type="match status" value="1"/>
</dbReference>
<dbReference type="Gene3D" id="3.40.50.300">
    <property type="entry name" value="P-loop containing nucleotide triphosphate hydrolases"/>
    <property type="match status" value="1"/>
</dbReference>
<dbReference type="PANTHER" id="PTHR12128">
    <property type="entry name" value="DIHYDRODIPICOLINATE SYNTHASE"/>
    <property type="match status" value="1"/>
</dbReference>
<keyword evidence="5" id="KW-1185">Reference proteome</keyword>
<dbReference type="InterPro" id="IPR027417">
    <property type="entry name" value="P-loop_NTPase"/>
</dbReference>
<dbReference type="PRINTS" id="PR00146">
    <property type="entry name" value="DHPICSNTHASE"/>
</dbReference>
<dbReference type="RefSeq" id="WP_322607926.1">
    <property type="nucleotide sequence ID" value="NZ_JARVCO010000007.1"/>
</dbReference>
<dbReference type="Pfam" id="PF00701">
    <property type="entry name" value="DHDPS"/>
    <property type="match status" value="1"/>
</dbReference>
<dbReference type="InterPro" id="IPR013785">
    <property type="entry name" value="Aldolase_TIM"/>
</dbReference>
<evidence type="ECO:0000259" key="3">
    <source>
        <dbReference type="Pfam" id="PF00485"/>
    </source>
</evidence>
<dbReference type="InterPro" id="IPR002220">
    <property type="entry name" value="DapA-like"/>
</dbReference>
<reference evidence="4 5" key="1">
    <citation type="journal article" date="2024" name="Appl. Environ. Microbiol.">
        <title>Pontiella agarivorans sp. nov., a novel marine anaerobic bacterium capable of degrading macroalgal polysaccharides and fixing nitrogen.</title>
        <authorList>
            <person name="Liu N."/>
            <person name="Kivenson V."/>
            <person name="Peng X."/>
            <person name="Cui Z."/>
            <person name="Lankiewicz T.S."/>
            <person name="Gosselin K.M."/>
            <person name="English C.J."/>
            <person name="Blair E.M."/>
            <person name="O'Malley M.A."/>
            <person name="Valentine D.L."/>
        </authorList>
    </citation>
    <scope>NUCLEOTIDE SEQUENCE [LARGE SCALE GENOMIC DNA]</scope>
    <source>
        <strain evidence="4 5">NLcol2</strain>
    </source>
</reference>
<gene>
    <name evidence="4" type="ORF">P9H32_05745</name>
</gene>
<evidence type="ECO:0000256" key="1">
    <source>
        <dbReference type="ARBA" id="ARBA00007592"/>
    </source>
</evidence>
<dbReference type="Proteomes" id="UP001290861">
    <property type="component" value="Unassembled WGS sequence"/>
</dbReference>
<evidence type="ECO:0000313" key="5">
    <source>
        <dbReference type="Proteomes" id="UP001290861"/>
    </source>
</evidence>
<dbReference type="Gene3D" id="3.20.20.70">
    <property type="entry name" value="Aldolase class I"/>
    <property type="match status" value="1"/>
</dbReference>
<dbReference type="CDD" id="cd00408">
    <property type="entry name" value="DHDPS-like"/>
    <property type="match status" value="1"/>
</dbReference>
<evidence type="ECO:0000256" key="2">
    <source>
        <dbReference type="ARBA" id="ARBA00023239"/>
    </source>
</evidence>
<dbReference type="EMBL" id="JARVCO010000007">
    <property type="protein sequence ID" value="MDZ8118127.1"/>
    <property type="molecule type" value="Genomic_DNA"/>
</dbReference>
<proteinExistence type="inferred from homology"/>
<dbReference type="PANTHER" id="PTHR12128:SF66">
    <property type="entry name" value="4-HYDROXY-2-OXOGLUTARATE ALDOLASE, MITOCHONDRIAL"/>
    <property type="match status" value="1"/>
</dbReference>